<protein>
    <submittedName>
        <fullName evidence="2">AraC family transcriptional regulator</fullName>
    </submittedName>
</protein>
<evidence type="ECO:0000313" key="3">
    <source>
        <dbReference type="Proteomes" id="UP000184048"/>
    </source>
</evidence>
<dbReference type="PANTHER" id="PTHR36444:SF2">
    <property type="entry name" value="TRANSCRIPTIONAL REGULATOR PROTEIN YOBU-RELATED"/>
    <property type="match status" value="1"/>
</dbReference>
<dbReference type="Gene3D" id="3.20.80.10">
    <property type="entry name" value="Regulatory factor, effector binding domain"/>
    <property type="match status" value="1"/>
</dbReference>
<evidence type="ECO:0000259" key="1">
    <source>
        <dbReference type="SMART" id="SM00871"/>
    </source>
</evidence>
<accession>A0A1M5AVX6</accession>
<sequence>MNARIEILNEKKLVGKRVQMSFAINTTKELWQSFMPGLKQVTNRIGMELFSAEVYPPLFFQHYNVNTNFEKWAAVEVADHDSIPPGMEAIVFPAGLYAVFIHKGTASKGAETYRYIFMDWLPGSGYELDNRPHFAVMGENYKRDDDASEEEIWIPVRPLAS</sequence>
<organism evidence="2 3">
    <name type="scientific">Flavisolibacter ginsengisoli DSM 18119</name>
    <dbReference type="NCBI Taxonomy" id="1121884"/>
    <lineage>
        <taxon>Bacteria</taxon>
        <taxon>Pseudomonadati</taxon>
        <taxon>Bacteroidota</taxon>
        <taxon>Chitinophagia</taxon>
        <taxon>Chitinophagales</taxon>
        <taxon>Chitinophagaceae</taxon>
        <taxon>Flavisolibacter</taxon>
    </lineage>
</organism>
<feature type="domain" description="AraC effector-binding" evidence="1">
    <location>
        <begin position="1"/>
        <end position="157"/>
    </location>
</feature>
<dbReference type="InterPro" id="IPR010499">
    <property type="entry name" value="AraC_E-bd"/>
</dbReference>
<name>A0A1M5AVX6_9BACT</name>
<dbReference type="InterPro" id="IPR029442">
    <property type="entry name" value="GyrI-like"/>
</dbReference>
<dbReference type="InterPro" id="IPR011256">
    <property type="entry name" value="Reg_factor_effector_dom_sf"/>
</dbReference>
<proteinExistence type="predicted"/>
<dbReference type="SMART" id="SM00871">
    <property type="entry name" value="AraC_E_bind"/>
    <property type="match status" value="1"/>
</dbReference>
<dbReference type="PANTHER" id="PTHR36444">
    <property type="entry name" value="TRANSCRIPTIONAL REGULATOR PROTEIN YOBU-RELATED"/>
    <property type="match status" value="1"/>
</dbReference>
<reference evidence="2 3" key="1">
    <citation type="submission" date="2016-11" db="EMBL/GenBank/DDBJ databases">
        <authorList>
            <person name="Jaros S."/>
            <person name="Januszkiewicz K."/>
            <person name="Wedrychowicz H."/>
        </authorList>
    </citation>
    <scope>NUCLEOTIDE SEQUENCE [LARGE SCALE GENOMIC DNA]</scope>
    <source>
        <strain evidence="2 3">DSM 18119</strain>
    </source>
</reference>
<dbReference type="OrthoDB" id="8560232at2"/>
<keyword evidence="3" id="KW-1185">Reference proteome</keyword>
<dbReference type="Pfam" id="PF06445">
    <property type="entry name" value="GyrI-like"/>
    <property type="match status" value="1"/>
</dbReference>
<dbReference type="SUPFAM" id="SSF55136">
    <property type="entry name" value="Probable bacterial effector-binding domain"/>
    <property type="match status" value="1"/>
</dbReference>
<dbReference type="EMBL" id="FQUU01000009">
    <property type="protein sequence ID" value="SHF34389.1"/>
    <property type="molecule type" value="Genomic_DNA"/>
</dbReference>
<dbReference type="STRING" id="1121884.SAMN02745131_02377"/>
<evidence type="ECO:0000313" key="2">
    <source>
        <dbReference type="EMBL" id="SHF34389.1"/>
    </source>
</evidence>
<dbReference type="RefSeq" id="WP_072835634.1">
    <property type="nucleotide sequence ID" value="NZ_FQUU01000009.1"/>
</dbReference>
<gene>
    <name evidence="2" type="ORF">SAMN02745131_02377</name>
</gene>
<dbReference type="Proteomes" id="UP000184048">
    <property type="component" value="Unassembled WGS sequence"/>
</dbReference>
<dbReference type="AlphaFoldDB" id="A0A1M5AVX6"/>
<dbReference type="InterPro" id="IPR053182">
    <property type="entry name" value="YobU-like_regulator"/>
</dbReference>